<proteinExistence type="predicted"/>
<dbReference type="AlphaFoldDB" id="A0A087INB2"/>
<keyword evidence="3" id="KW-1185">Reference proteome</keyword>
<organism evidence="1">
    <name type="scientific">Vibrio vulnificus</name>
    <dbReference type="NCBI Taxonomy" id="672"/>
    <lineage>
        <taxon>Bacteria</taxon>
        <taxon>Pseudomonadati</taxon>
        <taxon>Pseudomonadota</taxon>
        <taxon>Gammaproteobacteria</taxon>
        <taxon>Vibrionales</taxon>
        <taxon>Vibrionaceae</taxon>
        <taxon>Vibrio</taxon>
    </lineage>
</organism>
<protein>
    <submittedName>
        <fullName evidence="1">Uncharacterized protein</fullName>
    </submittedName>
</protein>
<sequence length="63" mass="7388">MDSKAWFGEMHSVLKSVVEYRVEWSMGQLSGFNVCSTVRTKLFFVHERHIRCFDDNVFAQTIS</sequence>
<reference evidence="2 3" key="1">
    <citation type="submission" date="2017-12" db="EMBL/GenBank/DDBJ databases">
        <title>FDA dAtabase for Regulatory Grade micrObial Sequences (FDA-ARGOS): Supporting development and validation of Infectious Disease Dx tests.</title>
        <authorList>
            <person name="Hoffmann M."/>
            <person name="Allard M."/>
            <person name="Evans P."/>
            <person name="Brown E."/>
            <person name="Tallon L.J."/>
            <person name="Sadzewicz L."/>
            <person name="Sengamalay N."/>
            <person name="Ott S."/>
            <person name="Godinez A."/>
            <person name="Nagaraj S."/>
            <person name="Vavikolanu K."/>
            <person name="Aluvathingal J."/>
            <person name="Nadendla S."/>
            <person name="Hobson J."/>
            <person name="Sichtig H."/>
        </authorList>
    </citation>
    <scope>NUCLEOTIDE SEQUENCE [LARGE SCALE GENOMIC DNA]</scope>
    <source>
        <strain evidence="3">ATCC 29307</strain>
        <strain evidence="2">FDAARGOS_118</strain>
    </source>
</reference>
<accession>A0A087INB2</accession>
<dbReference type="EMBL" id="LOSH02000004">
    <property type="protein sequence ID" value="PNM68706.1"/>
    <property type="molecule type" value="Genomic_DNA"/>
</dbReference>
<comment type="caution">
    <text evidence="1">The sequence shown here is derived from an EMBL/GenBank/DDBJ whole genome shotgun (WGS) entry which is preliminary data.</text>
</comment>
<evidence type="ECO:0000313" key="3">
    <source>
        <dbReference type="Proteomes" id="UP000054370"/>
    </source>
</evidence>
<gene>
    <name evidence="2" type="ORF">AL548_021950</name>
    <name evidence="1" type="ORF">I7730_20865</name>
</gene>
<reference evidence="1" key="3">
    <citation type="submission" date="2019-01" db="EMBL/GenBank/DDBJ databases">
        <authorList>
            <consortium name="NCBI Pathogen Detection Project"/>
        </authorList>
    </citation>
    <scope>NUCLEOTIDE SEQUENCE</scope>
    <source>
        <strain evidence="1">BCW_3452</strain>
    </source>
</reference>
<dbReference type="Proteomes" id="UP000054370">
    <property type="component" value="Unassembled WGS sequence"/>
</dbReference>
<dbReference type="EMBL" id="DACRBY010000034">
    <property type="protein sequence ID" value="HAS8542244.1"/>
    <property type="molecule type" value="Genomic_DNA"/>
</dbReference>
<name>A0A087INB2_VIBVL</name>
<reference evidence="1" key="2">
    <citation type="journal article" date="2018" name="Genome Biol.">
        <title>SKESA: strategic k-mer extension for scrupulous assemblies.</title>
        <authorList>
            <person name="Souvorov A."/>
            <person name="Agarwala R."/>
            <person name="Lipman D.J."/>
        </authorList>
    </citation>
    <scope>NUCLEOTIDE SEQUENCE</scope>
    <source>
        <strain evidence="1">BCW_3452</strain>
    </source>
</reference>
<dbReference type="Proteomes" id="UP000863257">
    <property type="component" value="Unassembled WGS sequence"/>
</dbReference>
<evidence type="ECO:0000313" key="1">
    <source>
        <dbReference type="EMBL" id="HAS8542244.1"/>
    </source>
</evidence>
<evidence type="ECO:0000313" key="2">
    <source>
        <dbReference type="EMBL" id="PNM68706.1"/>
    </source>
</evidence>